<dbReference type="PROSITE" id="PS51435">
    <property type="entry name" value="AP_NUCLEASE_F1_4"/>
    <property type="match status" value="1"/>
</dbReference>
<dbReference type="AlphaFoldDB" id="A0A4V3D462"/>
<evidence type="ECO:0000256" key="2">
    <source>
        <dbReference type="ARBA" id="ARBA00022723"/>
    </source>
</evidence>
<feature type="binding site" evidence="6">
    <location>
        <position position="21"/>
    </location>
    <ligand>
        <name>Mg(2+)</name>
        <dbReference type="ChEBI" id="CHEBI:18420"/>
        <label>1</label>
    </ligand>
</feature>
<keyword evidence="2 6" id="KW-0479">Metal-binding</keyword>
<dbReference type="SUPFAM" id="SSF56219">
    <property type="entry name" value="DNase I-like"/>
    <property type="match status" value="1"/>
</dbReference>
<dbReference type="NCBIfam" id="TIGR00195">
    <property type="entry name" value="exoDNase_III"/>
    <property type="match status" value="1"/>
</dbReference>
<comment type="cofactor">
    <cofactor evidence="6">
        <name>Mg(2+)</name>
        <dbReference type="ChEBI" id="CHEBI:18420"/>
    </cofactor>
    <cofactor evidence="6">
        <name>Mn(2+)</name>
        <dbReference type="ChEBI" id="CHEBI:29035"/>
    </cofactor>
    <text evidence="6">Probably binds two magnesium or manganese ions per subunit.</text>
</comment>
<dbReference type="InterPro" id="IPR004808">
    <property type="entry name" value="AP_endonuc_1"/>
</dbReference>
<feature type="site" description="Interaction with DNA substrate" evidence="7">
    <location>
        <position position="259"/>
    </location>
</feature>
<dbReference type="Proteomes" id="UP000295468">
    <property type="component" value="Unassembled WGS sequence"/>
</dbReference>
<dbReference type="NCBIfam" id="TIGR00633">
    <property type="entry name" value="xth"/>
    <property type="match status" value="1"/>
</dbReference>
<dbReference type="GO" id="GO:0046872">
    <property type="term" value="F:metal ion binding"/>
    <property type="evidence" value="ECO:0007669"/>
    <property type="project" value="UniProtKB-KW"/>
</dbReference>
<dbReference type="EMBL" id="SNYI01000001">
    <property type="protein sequence ID" value="TDQ33111.1"/>
    <property type="molecule type" value="Genomic_DNA"/>
</dbReference>
<evidence type="ECO:0000256" key="1">
    <source>
        <dbReference type="ARBA" id="ARBA00007092"/>
    </source>
</evidence>
<proteinExistence type="inferred from homology"/>
<evidence type="ECO:0000313" key="9">
    <source>
        <dbReference type="EMBL" id="TDQ33111.1"/>
    </source>
</evidence>
<dbReference type="InterPro" id="IPR020847">
    <property type="entry name" value="AP_endonuclease_F1_BS"/>
</dbReference>
<dbReference type="GO" id="GO:0008081">
    <property type="term" value="F:phosphoric diester hydrolase activity"/>
    <property type="evidence" value="ECO:0007669"/>
    <property type="project" value="TreeGrafter"/>
</dbReference>
<feature type="active site" description="Proton donor/acceptor" evidence="5">
    <location>
        <position position="162"/>
    </location>
</feature>
<feature type="active site" description="Proton acceptor" evidence="5">
    <location>
        <position position="259"/>
    </location>
</feature>
<dbReference type="GO" id="GO:0006284">
    <property type="term" value="P:base-excision repair"/>
    <property type="evidence" value="ECO:0007669"/>
    <property type="project" value="TreeGrafter"/>
</dbReference>
<comment type="caution">
    <text evidence="9">The sequence shown here is derived from an EMBL/GenBank/DDBJ whole genome shotgun (WGS) entry which is preliminary data.</text>
</comment>
<dbReference type="Pfam" id="PF03372">
    <property type="entry name" value="Exo_endo_phos"/>
    <property type="match status" value="1"/>
</dbReference>
<evidence type="ECO:0000313" key="10">
    <source>
        <dbReference type="Proteomes" id="UP000295468"/>
    </source>
</evidence>
<evidence type="ECO:0000256" key="4">
    <source>
        <dbReference type="ARBA" id="ARBA00022842"/>
    </source>
</evidence>
<evidence type="ECO:0000256" key="3">
    <source>
        <dbReference type="ARBA" id="ARBA00022801"/>
    </source>
</evidence>
<feature type="site" description="Transition state stabilizer" evidence="7">
    <location>
        <position position="164"/>
    </location>
</feature>
<feature type="site" description="Important for catalytic activity" evidence="7">
    <location>
        <position position="233"/>
    </location>
</feature>
<reference evidence="9 10" key="1">
    <citation type="submission" date="2019-03" db="EMBL/GenBank/DDBJ databases">
        <title>Genomic Encyclopedia of Archaeal and Bacterial Type Strains, Phase II (KMG-II): from individual species to whole genera.</title>
        <authorList>
            <person name="Goeker M."/>
        </authorList>
    </citation>
    <scope>NUCLEOTIDE SEQUENCE [LARGE SCALE GENOMIC DNA]</scope>
    <source>
        <strain evidence="9 10">DSM 18435</strain>
    </source>
</reference>
<name>A0A4V3D462_9FLAO</name>
<dbReference type="PANTHER" id="PTHR22748:SF6">
    <property type="entry name" value="DNA-(APURINIC OR APYRIMIDINIC SITE) ENDONUCLEASE"/>
    <property type="match status" value="1"/>
</dbReference>
<feature type="binding site" evidence="6">
    <location>
        <position position="259"/>
    </location>
    <ligand>
        <name>Mg(2+)</name>
        <dbReference type="ChEBI" id="CHEBI:18420"/>
        <label>1</label>
    </ligand>
</feature>
<feature type="binding site" evidence="6">
    <location>
        <position position="49"/>
    </location>
    <ligand>
        <name>Mg(2+)</name>
        <dbReference type="ChEBI" id="CHEBI:18420"/>
        <label>1</label>
    </ligand>
</feature>
<dbReference type="InterPro" id="IPR005135">
    <property type="entry name" value="Endo/exonuclease/phosphatase"/>
</dbReference>
<feature type="binding site" evidence="6">
    <location>
        <position position="164"/>
    </location>
    <ligand>
        <name>Mg(2+)</name>
        <dbReference type="ChEBI" id="CHEBI:18420"/>
        <label>1</label>
    </ligand>
</feature>
<keyword evidence="4 6" id="KW-0460">Magnesium</keyword>
<comment type="similarity">
    <text evidence="1">Belongs to the DNA repair enzymes AP/ExoA family.</text>
</comment>
<protein>
    <submittedName>
        <fullName evidence="9">Exodeoxyribonuclease-3</fullName>
    </submittedName>
</protein>
<organism evidence="9 10">
    <name type="scientific">Zeaxanthinibacter enoshimensis</name>
    <dbReference type="NCBI Taxonomy" id="392009"/>
    <lineage>
        <taxon>Bacteria</taxon>
        <taxon>Pseudomonadati</taxon>
        <taxon>Bacteroidota</taxon>
        <taxon>Flavobacteriia</taxon>
        <taxon>Flavobacteriales</taxon>
        <taxon>Flavobacteriaceae</taxon>
        <taxon>Zeaxanthinibacter</taxon>
    </lineage>
</organism>
<keyword evidence="6" id="KW-0464">Manganese</keyword>
<evidence type="ECO:0000256" key="6">
    <source>
        <dbReference type="PIRSR" id="PIRSR604808-2"/>
    </source>
</evidence>
<dbReference type="InterPro" id="IPR036691">
    <property type="entry name" value="Endo/exonu/phosph_ase_sf"/>
</dbReference>
<feature type="active site" evidence="5">
    <location>
        <position position="123"/>
    </location>
</feature>
<feature type="domain" description="Endonuclease/exonuclease/phosphatase" evidence="8">
    <location>
        <begin position="18"/>
        <end position="259"/>
    </location>
</feature>
<evidence type="ECO:0000256" key="7">
    <source>
        <dbReference type="PIRSR" id="PIRSR604808-3"/>
    </source>
</evidence>
<accession>A0A4V3D462</accession>
<dbReference type="GO" id="GO:0003677">
    <property type="term" value="F:DNA binding"/>
    <property type="evidence" value="ECO:0007669"/>
    <property type="project" value="InterPro"/>
</dbReference>
<feature type="binding site" evidence="6">
    <location>
        <position position="162"/>
    </location>
    <ligand>
        <name>Mg(2+)</name>
        <dbReference type="ChEBI" id="CHEBI:18420"/>
        <label>1</label>
    </ligand>
</feature>
<dbReference type="FunFam" id="3.60.10.10:FF:000026">
    <property type="entry name" value="Exodeoxyribonuclease III"/>
    <property type="match status" value="1"/>
</dbReference>
<dbReference type="Gene3D" id="3.60.10.10">
    <property type="entry name" value="Endonuclease/exonuclease/phosphatase"/>
    <property type="match status" value="1"/>
</dbReference>
<dbReference type="PROSITE" id="PS00726">
    <property type="entry name" value="AP_NUCLEASE_F1_1"/>
    <property type="match status" value="1"/>
</dbReference>
<evidence type="ECO:0000259" key="8">
    <source>
        <dbReference type="Pfam" id="PF03372"/>
    </source>
</evidence>
<dbReference type="PANTHER" id="PTHR22748">
    <property type="entry name" value="AP ENDONUCLEASE"/>
    <property type="match status" value="1"/>
</dbReference>
<keyword evidence="3" id="KW-0378">Hydrolase</keyword>
<sequence length="268" mass="31296">MAVKHCYFCRKHQDLKIVSYNVNGIRAAINKGFIEWMQTVDADVVCLQEIKAMEDQLTTHLFEDAGYPYHYWYSAQKKGYSGVAILSKIKPNHVEYGTGIDYMDQEGRNLRVDFDNFSVMSLYLPSGTNIARLDHKLQYMADFQQYVNELRQDYPNLVICGDYNICHRAIDIHDPVRNKNVSGFLPVEREWIGNFIDSGFIDSFRYFNDEPHNYTWWSYRANARANNKGWRLDYGMVSEPLEDRLKRSVILPEAKHSDHCPILLEIAS</sequence>
<gene>
    <name evidence="9" type="ORF">CLV82_0949</name>
</gene>
<dbReference type="GO" id="GO:0008311">
    <property type="term" value="F:double-stranded DNA 3'-5' DNA exonuclease activity"/>
    <property type="evidence" value="ECO:0007669"/>
    <property type="project" value="TreeGrafter"/>
</dbReference>
<dbReference type="GO" id="GO:0003906">
    <property type="term" value="F:DNA-(apurinic or apyrimidinic site) endonuclease activity"/>
    <property type="evidence" value="ECO:0007669"/>
    <property type="project" value="TreeGrafter"/>
</dbReference>
<feature type="binding site" evidence="6">
    <location>
        <position position="258"/>
    </location>
    <ligand>
        <name>Mg(2+)</name>
        <dbReference type="ChEBI" id="CHEBI:18420"/>
        <label>1</label>
    </ligand>
</feature>
<keyword evidence="10" id="KW-1185">Reference proteome</keyword>
<evidence type="ECO:0000256" key="5">
    <source>
        <dbReference type="PIRSR" id="PIRSR604808-1"/>
    </source>
</evidence>